<reference evidence="1 2" key="1">
    <citation type="submission" date="2017-07" db="EMBL/GenBank/DDBJ databases">
        <title>Isolation and whole genome analysis of endospore-forming bacteria from heroin.</title>
        <authorList>
            <person name="Kalinowski J."/>
            <person name="Ahrens B."/>
            <person name="Al-Dilaimi A."/>
            <person name="Winkler A."/>
            <person name="Wibberg D."/>
            <person name="Schleenbecker U."/>
            <person name="Ruckert C."/>
            <person name="Wolfel R."/>
            <person name="Grass G."/>
        </authorList>
    </citation>
    <scope>NUCLEOTIDE SEQUENCE [LARGE SCALE GENOMIC DNA]</scope>
    <source>
        <strain evidence="1 2">7521-2</strain>
    </source>
</reference>
<dbReference type="AlphaFoldDB" id="A0AA91TVN1"/>
<proteinExistence type="predicted"/>
<name>A0AA91TVN1_NIACI</name>
<gene>
    <name evidence="1" type="ORF">CHH57_02235</name>
</gene>
<accession>A0AA91TVN1</accession>
<comment type="caution">
    <text evidence="1">The sequence shown here is derived from an EMBL/GenBank/DDBJ whole genome shotgun (WGS) entry which is preliminary data.</text>
</comment>
<dbReference type="EMBL" id="NPBQ01000016">
    <property type="protein sequence ID" value="PAD84870.1"/>
    <property type="molecule type" value="Genomic_DNA"/>
</dbReference>
<organism evidence="1 2">
    <name type="scientific">Niallia circulans</name>
    <name type="common">Bacillus circulans</name>
    <dbReference type="NCBI Taxonomy" id="1397"/>
    <lineage>
        <taxon>Bacteria</taxon>
        <taxon>Bacillati</taxon>
        <taxon>Bacillota</taxon>
        <taxon>Bacilli</taxon>
        <taxon>Bacillales</taxon>
        <taxon>Bacillaceae</taxon>
        <taxon>Niallia</taxon>
    </lineage>
</organism>
<protein>
    <submittedName>
        <fullName evidence="1">Uncharacterized protein</fullName>
    </submittedName>
</protein>
<dbReference type="Proteomes" id="UP000216961">
    <property type="component" value="Unassembled WGS sequence"/>
</dbReference>
<evidence type="ECO:0000313" key="1">
    <source>
        <dbReference type="EMBL" id="PAD84870.1"/>
    </source>
</evidence>
<evidence type="ECO:0000313" key="2">
    <source>
        <dbReference type="Proteomes" id="UP000216961"/>
    </source>
</evidence>
<dbReference type="RefSeq" id="WP_095328699.1">
    <property type="nucleotide sequence ID" value="NZ_NPBQ01000016.1"/>
</dbReference>
<sequence length="69" mass="8236">MNKDMIDFHIEHAEIYVGALLGELEGNENITEEEYRKYEVLYNKFLDQMRLAKNLLPDEENTYEPIDKV</sequence>